<feature type="non-terminal residue" evidence="2">
    <location>
        <position position="57"/>
    </location>
</feature>
<gene>
    <name evidence="2" type="ORF">NTEN_LOCUS21139</name>
</gene>
<keyword evidence="3" id="KW-1185">Reference proteome</keyword>
<organism evidence="2 3">
    <name type="scientific">Nesidiocoris tenuis</name>
    <dbReference type="NCBI Taxonomy" id="355587"/>
    <lineage>
        <taxon>Eukaryota</taxon>
        <taxon>Metazoa</taxon>
        <taxon>Ecdysozoa</taxon>
        <taxon>Arthropoda</taxon>
        <taxon>Hexapoda</taxon>
        <taxon>Insecta</taxon>
        <taxon>Pterygota</taxon>
        <taxon>Neoptera</taxon>
        <taxon>Paraneoptera</taxon>
        <taxon>Hemiptera</taxon>
        <taxon>Heteroptera</taxon>
        <taxon>Panheteroptera</taxon>
        <taxon>Cimicomorpha</taxon>
        <taxon>Miridae</taxon>
        <taxon>Dicyphina</taxon>
        <taxon>Nesidiocoris</taxon>
    </lineage>
</organism>
<name>A0A6H5HI76_9HEMI</name>
<sequence length="57" mass="6510">MSTDGAEEGTNRERTVPMTSRRYSRETDLGDHLREVSSCLNIFQKFVKAQNRIFGSS</sequence>
<feature type="region of interest" description="Disordered" evidence="1">
    <location>
        <begin position="1"/>
        <end position="27"/>
    </location>
</feature>
<accession>A0A6H5HI76</accession>
<evidence type="ECO:0000313" key="2">
    <source>
        <dbReference type="EMBL" id="CAB0017028.1"/>
    </source>
</evidence>
<dbReference type="Proteomes" id="UP000479000">
    <property type="component" value="Unassembled WGS sequence"/>
</dbReference>
<dbReference type="EMBL" id="CADCXU010030662">
    <property type="protein sequence ID" value="CAB0017028.1"/>
    <property type="molecule type" value="Genomic_DNA"/>
</dbReference>
<reference evidence="2 3" key="1">
    <citation type="submission" date="2020-02" db="EMBL/GenBank/DDBJ databases">
        <authorList>
            <person name="Ferguson B K."/>
        </authorList>
    </citation>
    <scope>NUCLEOTIDE SEQUENCE [LARGE SCALE GENOMIC DNA]</scope>
</reference>
<evidence type="ECO:0000256" key="1">
    <source>
        <dbReference type="SAM" id="MobiDB-lite"/>
    </source>
</evidence>
<dbReference type="AlphaFoldDB" id="A0A6H5HI76"/>
<proteinExistence type="predicted"/>
<evidence type="ECO:0000313" key="3">
    <source>
        <dbReference type="Proteomes" id="UP000479000"/>
    </source>
</evidence>
<protein>
    <submittedName>
        <fullName evidence="2">Uncharacterized protein</fullName>
    </submittedName>
</protein>